<dbReference type="EMBL" id="GAPW01005420">
    <property type="protein sequence ID" value="JAC08178.1"/>
    <property type="molecule type" value="mRNA"/>
</dbReference>
<dbReference type="VEuPathDB" id="VectorBase:AALF009540"/>
<evidence type="ECO:0000313" key="2">
    <source>
        <dbReference type="EMBL" id="JAC08178.1"/>
    </source>
</evidence>
<dbReference type="Proteomes" id="UP000069940">
    <property type="component" value="Unassembled WGS sequence"/>
</dbReference>
<reference evidence="2" key="1">
    <citation type="journal article" date="2014" name="PLoS Negl. Trop. Dis.">
        <title>Identification and characterization of seminal fluid proteins in the Asian tiger mosquito, Aedes albopictus.</title>
        <authorList>
            <person name="Boes K.E."/>
            <person name="Ribeiro J.M."/>
            <person name="Wong A."/>
            <person name="Harrington L.C."/>
            <person name="Wolfner M.F."/>
            <person name="Sirot L.K."/>
        </authorList>
    </citation>
    <scope>NUCLEOTIDE SEQUENCE</scope>
    <source>
        <tissue evidence="2">Reproductive organs</tissue>
    </source>
</reference>
<evidence type="ECO:0000313" key="4">
    <source>
        <dbReference type="Proteomes" id="UP000069940"/>
    </source>
</evidence>
<sequence length="154" mass="16647">MRHLIVGIVLAVVSFQTINALQCMQGVEVKQAGSGKETQQKEKPLEVTECGAATALASTALLFAVKPSSITFPSGDYKCYHLKYDEKNSESSTIVKGCIYKSLNVCDGKFTSDNIRESFCSQCDMDGCNSAGRYGIDLKLLGLTMIAAIAYLLK</sequence>
<dbReference type="AlphaFoldDB" id="A0A023EFI2"/>
<evidence type="ECO:0000313" key="3">
    <source>
        <dbReference type="EnsemblMetazoa" id="AALFPA23_009235.P12694"/>
    </source>
</evidence>
<dbReference type="VEuPathDB" id="VectorBase:AALFPA_044197"/>
<evidence type="ECO:0000256" key="1">
    <source>
        <dbReference type="SAM" id="SignalP"/>
    </source>
</evidence>
<proteinExistence type="evidence at transcript level"/>
<accession>A0A023EFI2</accession>
<keyword evidence="4" id="KW-1185">Reference proteome</keyword>
<name>A0A023EFI2_AEDAL</name>
<dbReference type="VEuPathDB" id="VectorBase:AALC636_001351"/>
<feature type="chain" id="PRO_5014496577" evidence="1">
    <location>
        <begin position="21"/>
        <end position="154"/>
    </location>
</feature>
<organism evidence="2">
    <name type="scientific">Aedes albopictus</name>
    <name type="common">Asian tiger mosquito</name>
    <name type="synonym">Stegomyia albopicta</name>
    <dbReference type="NCBI Taxonomy" id="7160"/>
    <lineage>
        <taxon>Eukaryota</taxon>
        <taxon>Metazoa</taxon>
        <taxon>Ecdysozoa</taxon>
        <taxon>Arthropoda</taxon>
        <taxon>Hexapoda</taxon>
        <taxon>Insecta</taxon>
        <taxon>Pterygota</taxon>
        <taxon>Neoptera</taxon>
        <taxon>Endopterygota</taxon>
        <taxon>Diptera</taxon>
        <taxon>Nematocera</taxon>
        <taxon>Culicoidea</taxon>
        <taxon>Culicidae</taxon>
        <taxon>Culicinae</taxon>
        <taxon>Aedini</taxon>
        <taxon>Aedes</taxon>
        <taxon>Stegomyia</taxon>
    </lineage>
</organism>
<keyword evidence="1" id="KW-0732">Signal</keyword>
<protein>
    <submittedName>
        <fullName evidence="2 3">Putative 14.5 kDa salivary peptide</fullName>
    </submittedName>
</protein>
<feature type="signal peptide" evidence="1">
    <location>
        <begin position="1"/>
        <end position="20"/>
    </location>
</feature>
<reference evidence="4" key="2">
    <citation type="journal article" date="2015" name="Proc. Natl. Acad. Sci. U.S.A.">
        <title>Genome sequence of the Asian Tiger mosquito, Aedes albopictus, reveals insights into its biology, genetics, and evolution.</title>
        <authorList>
            <person name="Chen X.G."/>
            <person name="Jiang X."/>
            <person name="Gu J."/>
            <person name="Xu M."/>
            <person name="Wu Y."/>
            <person name="Deng Y."/>
            <person name="Zhang C."/>
            <person name="Bonizzoni M."/>
            <person name="Dermauw W."/>
            <person name="Vontas J."/>
            <person name="Armbruster P."/>
            <person name="Huang X."/>
            <person name="Yang Y."/>
            <person name="Zhang H."/>
            <person name="He W."/>
            <person name="Peng H."/>
            <person name="Liu Y."/>
            <person name="Wu K."/>
            <person name="Chen J."/>
            <person name="Lirakis M."/>
            <person name="Topalis P."/>
            <person name="Van Leeuwen T."/>
            <person name="Hall A.B."/>
            <person name="Jiang X."/>
            <person name="Thorpe C."/>
            <person name="Mueller R.L."/>
            <person name="Sun C."/>
            <person name="Waterhouse R.M."/>
            <person name="Yan G."/>
            <person name="Tu Z.J."/>
            <person name="Fang X."/>
            <person name="James A.A."/>
        </authorList>
    </citation>
    <scope>NUCLEOTIDE SEQUENCE [LARGE SCALE GENOMIC DNA]</scope>
    <source>
        <strain evidence="4">Foshan</strain>
    </source>
</reference>
<reference evidence="3" key="3">
    <citation type="submission" date="2025-05" db="UniProtKB">
        <authorList>
            <consortium name="EnsemblMetazoa"/>
        </authorList>
    </citation>
    <scope>IDENTIFICATION</scope>
    <source>
        <strain evidence="3">Foshan</strain>
    </source>
</reference>
<dbReference type="EnsemblMetazoa" id="AALFPA23_009235.R12694">
    <property type="protein sequence ID" value="AALFPA23_009235.P12694"/>
    <property type="gene ID" value="AALFPA23_009235"/>
</dbReference>